<evidence type="ECO:0000256" key="2">
    <source>
        <dbReference type="ARBA" id="ARBA00023015"/>
    </source>
</evidence>
<dbReference type="Gene3D" id="1.10.10.10">
    <property type="entry name" value="Winged helix-like DNA-binding domain superfamily/Winged helix DNA-binding domain"/>
    <property type="match status" value="1"/>
</dbReference>
<dbReference type="InterPro" id="IPR013325">
    <property type="entry name" value="RNA_pol_sigma_r2"/>
</dbReference>
<dbReference type="InterPro" id="IPR036388">
    <property type="entry name" value="WH-like_DNA-bd_sf"/>
</dbReference>
<feature type="domain" description="RNA polymerase sigma-70 region 2" evidence="5">
    <location>
        <begin position="25"/>
        <end position="92"/>
    </location>
</feature>
<evidence type="ECO:0000313" key="7">
    <source>
        <dbReference type="EMBL" id="SKA46988.1"/>
    </source>
</evidence>
<evidence type="ECO:0000256" key="3">
    <source>
        <dbReference type="ARBA" id="ARBA00023082"/>
    </source>
</evidence>
<sequence length="183" mass="21485">MNKYENDMILWQKLKEHDPDAFGHIYTTYRKWLTVVAYSIVQNETEAQDLVQKFYVDLWQMDWSNTGALTGPIKNFLFISIRNRCLNHIRSNEIMRKRVAKLQLPPDYEPPADILENKELQQHLSDAIAQLPAVRARVFKLGYLHHFSRQQIANYLGVSEATVKTHMALALKDLRNLLKNKVY</sequence>
<evidence type="ECO:0000259" key="6">
    <source>
        <dbReference type="Pfam" id="PF08281"/>
    </source>
</evidence>
<dbReference type="Gene3D" id="1.10.1740.10">
    <property type="match status" value="1"/>
</dbReference>
<dbReference type="GO" id="GO:0003677">
    <property type="term" value="F:DNA binding"/>
    <property type="evidence" value="ECO:0007669"/>
    <property type="project" value="InterPro"/>
</dbReference>
<organism evidence="7 8">
    <name type="scientific">Chitinophaga eiseniae</name>
    <dbReference type="NCBI Taxonomy" id="634771"/>
    <lineage>
        <taxon>Bacteria</taxon>
        <taxon>Pseudomonadati</taxon>
        <taxon>Bacteroidota</taxon>
        <taxon>Chitinophagia</taxon>
        <taxon>Chitinophagales</taxon>
        <taxon>Chitinophagaceae</taxon>
        <taxon>Chitinophaga</taxon>
    </lineage>
</organism>
<evidence type="ECO:0000256" key="1">
    <source>
        <dbReference type="ARBA" id="ARBA00010641"/>
    </source>
</evidence>
<dbReference type="NCBIfam" id="TIGR02937">
    <property type="entry name" value="sigma70-ECF"/>
    <property type="match status" value="1"/>
</dbReference>
<keyword evidence="3" id="KW-0731">Sigma factor</keyword>
<gene>
    <name evidence="7" type="ORF">SAMN04488128_10875</name>
</gene>
<dbReference type="SUPFAM" id="SSF88659">
    <property type="entry name" value="Sigma3 and sigma4 domains of RNA polymerase sigma factors"/>
    <property type="match status" value="1"/>
</dbReference>
<dbReference type="InterPro" id="IPR013324">
    <property type="entry name" value="RNA_pol_sigma_r3/r4-like"/>
</dbReference>
<dbReference type="EMBL" id="FUWZ01000008">
    <property type="protein sequence ID" value="SKA46988.1"/>
    <property type="molecule type" value="Genomic_DNA"/>
</dbReference>
<keyword evidence="2" id="KW-0805">Transcription regulation</keyword>
<keyword evidence="4" id="KW-0804">Transcription</keyword>
<dbReference type="InterPro" id="IPR013249">
    <property type="entry name" value="RNA_pol_sigma70_r4_t2"/>
</dbReference>
<dbReference type="Pfam" id="PF04542">
    <property type="entry name" value="Sigma70_r2"/>
    <property type="match status" value="1"/>
</dbReference>
<accession>A0A1T4U3A4</accession>
<dbReference type="InterPro" id="IPR039425">
    <property type="entry name" value="RNA_pol_sigma-70-like"/>
</dbReference>
<dbReference type="InterPro" id="IPR014284">
    <property type="entry name" value="RNA_pol_sigma-70_dom"/>
</dbReference>
<evidence type="ECO:0000256" key="4">
    <source>
        <dbReference type="ARBA" id="ARBA00023163"/>
    </source>
</evidence>
<dbReference type="PANTHER" id="PTHR43133:SF46">
    <property type="entry name" value="RNA POLYMERASE SIGMA-70 FACTOR ECF SUBFAMILY"/>
    <property type="match status" value="1"/>
</dbReference>
<comment type="similarity">
    <text evidence="1">Belongs to the sigma-70 factor family. ECF subfamily.</text>
</comment>
<dbReference type="Proteomes" id="UP000190367">
    <property type="component" value="Unassembled WGS sequence"/>
</dbReference>
<feature type="domain" description="RNA polymerase sigma factor 70 region 4 type 2" evidence="6">
    <location>
        <begin position="124"/>
        <end position="174"/>
    </location>
</feature>
<dbReference type="SUPFAM" id="SSF88946">
    <property type="entry name" value="Sigma2 domain of RNA polymerase sigma factors"/>
    <property type="match status" value="1"/>
</dbReference>
<proteinExistence type="inferred from homology"/>
<dbReference type="GO" id="GO:0016987">
    <property type="term" value="F:sigma factor activity"/>
    <property type="evidence" value="ECO:0007669"/>
    <property type="project" value="UniProtKB-KW"/>
</dbReference>
<dbReference type="GO" id="GO:0006352">
    <property type="term" value="P:DNA-templated transcription initiation"/>
    <property type="evidence" value="ECO:0007669"/>
    <property type="project" value="InterPro"/>
</dbReference>
<protein>
    <submittedName>
        <fullName evidence="7">RNA polymerase sigma-70 factor, ECF subfamily</fullName>
    </submittedName>
</protein>
<evidence type="ECO:0000259" key="5">
    <source>
        <dbReference type="Pfam" id="PF04542"/>
    </source>
</evidence>
<dbReference type="AlphaFoldDB" id="A0A1T4U3A4"/>
<dbReference type="InterPro" id="IPR007627">
    <property type="entry name" value="RNA_pol_sigma70_r2"/>
</dbReference>
<keyword evidence="8" id="KW-1185">Reference proteome</keyword>
<evidence type="ECO:0000313" key="8">
    <source>
        <dbReference type="Proteomes" id="UP000190367"/>
    </source>
</evidence>
<dbReference type="Pfam" id="PF08281">
    <property type="entry name" value="Sigma70_r4_2"/>
    <property type="match status" value="1"/>
</dbReference>
<dbReference type="PANTHER" id="PTHR43133">
    <property type="entry name" value="RNA POLYMERASE ECF-TYPE SIGMA FACTO"/>
    <property type="match status" value="1"/>
</dbReference>
<dbReference type="STRING" id="634771.SAMN04488128_10875"/>
<reference evidence="8" key="1">
    <citation type="submission" date="2017-02" db="EMBL/GenBank/DDBJ databases">
        <authorList>
            <person name="Varghese N."/>
            <person name="Submissions S."/>
        </authorList>
    </citation>
    <scope>NUCLEOTIDE SEQUENCE [LARGE SCALE GENOMIC DNA]</scope>
    <source>
        <strain evidence="8">DSM 22224</strain>
    </source>
</reference>
<name>A0A1T4U3A4_9BACT</name>